<dbReference type="PROSITE" id="PS51318">
    <property type="entry name" value="TAT"/>
    <property type="match status" value="1"/>
</dbReference>
<evidence type="ECO:0000313" key="5">
    <source>
        <dbReference type="EMBL" id="RMI06658.1"/>
    </source>
</evidence>
<evidence type="ECO:0000256" key="1">
    <source>
        <dbReference type="SAM" id="MobiDB-lite"/>
    </source>
</evidence>
<dbReference type="InterPro" id="IPR025510">
    <property type="entry name" value="DUF4397"/>
</dbReference>
<keyword evidence="2" id="KW-0472">Membrane</keyword>
<evidence type="ECO:0000256" key="2">
    <source>
        <dbReference type="SAM" id="Phobius"/>
    </source>
</evidence>
<dbReference type="InterPro" id="IPR006311">
    <property type="entry name" value="TAT_signal"/>
</dbReference>
<organism evidence="5 6">
    <name type="scientific">Cellulomonas triticagri</name>
    <dbReference type="NCBI Taxonomy" id="2483352"/>
    <lineage>
        <taxon>Bacteria</taxon>
        <taxon>Bacillati</taxon>
        <taxon>Actinomycetota</taxon>
        <taxon>Actinomycetes</taxon>
        <taxon>Micrococcales</taxon>
        <taxon>Cellulomonadaceae</taxon>
        <taxon>Cellulomonas</taxon>
    </lineage>
</organism>
<accession>A0A3M2J844</accession>
<dbReference type="AlphaFoldDB" id="A0A3M2J844"/>
<sequence>MTSSPTPARRTRALRAGAGALLAGGLALLGGGTAHATTSPEPGAPAAPAAPEPTGTDGWARVAHLSPDTKAVDVELTALAGGAVLYELQDVAYGQVSDYLTLPAGTYVVSMVPSDAPAGTDPAITQSLTVTEGEPMTVAAYGRNADLRTAVYQDDLTQPADGEARIRVVQASTVADSVDVTTSTGTVVTQGATTGAATGYATVAAGPWTLDLGGDATGTAQVDLAGGTVSTLLVLDTADRTQTVSVVLDAAAPGTTPVDGVDTGGGWGATHDVRGAADLPAAGAPTGATAGHGTTPLLAVGVLAALAGAVLAVRVRRDRPGTEGGGRR</sequence>
<feature type="compositionally biased region" description="Pro residues" evidence="1">
    <location>
        <begin position="42"/>
        <end position="51"/>
    </location>
</feature>
<name>A0A3M2J844_9CELL</name>
<feature type="signal peptide" evidence="3">
    <location>
        <begin position="1"/>
        <end position="36"/>
    </location>
</feature>
<dbReference type="Proteomes" id="UP000269289">
    <property type="component" value="Unassembled WGS sequence"/>
</dbReference>
<feature type="region of interest" description="Disordered" evidence="1">
    <location>
        <begin position="32"/>
        <end position="57"/>
    </location>
</feature>
<keyword evidence="2" id="KW-0812">Transmembrane</keyword>
<feature type="domain" description="DUF4397" evidence="4">
    <location>
        <begin position="61"/>
        <end position="181"/>
    </location>
</feature>
<gene>
    <name evidence="5" type="ORF">EBM89_15675</name>
</gene>
<proteinExistence type="predicted"/>
<dbReference type="Pfam" id="PF14344">
    <property type="entry name" value="DUF4397"/>
    <property type="match status" value="1"/>
</dbReference>
<feature type="chain" id="PRO_5018165408" evidence="3">
    <location>
        <begin position="37"/>
        <end position="328"/>
    </location>
</feature>
<dbReference type="EMBL" id="RFFI01000100">
    <property type="protein sequence ID" value="RMI06658.1"/>
    <property type="molecule type" value="Genomic_DNA"/>
</dbReference>
<reference evidence="5 6" key="1">
    <citation type="submission" date="2018-10" db="EMBL/GenBank/DDBJ databases">
        <title>Isolation, diversity and antifungal activity of actinobacteria from wheat.</title>
        <authorList>
            <person name="Han C."/>
        </authorList>
    </citation>
    <scope>NUCLEOTIDE SEQUENCE [LARGE SCALE GENOMIC DNA]</scope>
    <source>
        <strain evidence="5 6">NEAU-YY56</strain>
    </source>
</reference>
<protein>
    <submittedName>
        <fullName evidence="5">DUF4397 domain-containing protein</fullName>
    </submittedName>
</protein>
<evidence type="ECO:0000313" key="6">
    <source>
        <dbReference type="Proteomes" id="UP000269289"/>
    </source>
</evidence>
<dbReference type="OrthoDB" id="9783299at2"/>
<feature type="transmembrane region" description="Helical" evidence="2">
    <location>
        <begin position="295"/>
        <end position="313"/>
    </location>
</feature>
<keyword evidence="3" id="KW-0732">Signal</keyword>
<dbReference type="RefSeq" id="WP_122150552.1">
    <property type="nucleotide sequence ID" value="NZ_RFFI01000100.1"/>
</dbReference>
<keyword evidence="6" id="KW-1185">Reference proteome</keyword>
<evidence type="ECO:0000256" key="3">
    <source>
        <dbReference type="SAM" id="SignalP"/>
    </source>
</evidence>
<keyword evidence="2" id="KW-1133">Transmembrane helix</keyword>
<evidence type="ECO:0000259" key="4">
    <source>
        <dbReference type="Pfam" id="PF14344"/>
    </source>
</evidence>
<comment type="caution">
    <text evidence="5">The sequence shown here is derived from an EMBL/GenBank/DDBJ whole genome shotgun (WGS) entry which is preliminary data.</text>
</comment>